<keyword evidence="10 13" id="KW-0472">Membrane</keyword>
<sequence>MMQRRPHPRYYSNSRTTPDSSSPSAPGCSTVQLPHSIGKQFKDKTASKIKNASGYQNSSYECNSNEHFKRWSYKNSKCANTEAQVEDCGSTNTSKTLMDSLKLFYVFTRPYACFGVIFIIASSSLIAIESVSDISLHFLVALLKVVAAFSCLIIYINGINELYDIEIDKINKPYLPLASGEMTIETGVLTVSYFALLAFAIGISIGSTSLLWGIFLFFIILSAYSVKLPFLRWKSSAIGAASSMFTSFAVVLPVSSYLHMQTCVFGRQANFPRPLAFGTSAMSLFFIVIALFKDIPDIEGDRKFGIHSLATRLGQKKVFWICVYLLELVYTFAIVVGAASSHPWSKHITVVSHAILSLILWKQAKSTNYMNKSEISSFYQFIWKLLYAECLLIPLVR</sequence>
<dbReference type="Gene3D" id="1.20.120.1780">
    <property type="entry name" value="UbiA prenyltransferase"/>
    <property type="match status" value="1"/>
</dbReference>
<dbReference type="Proteomes" id="UP001418222">
    <property type="component" value="Unassembled WGS sequence"/>
</dbReference>
<dbReference type="GO" id="GO:0016020">
    <property type="term" value="C:membrane"/>
    <property type="evidence" value="ECO:0007669"/>
    <property type="project" value="UniProtKB-SubCell"/>
</dbReference>
<feature type="transmembrane region" description="Helical" evidence="13">
    <location>
        <begin position="103"/>
        <end position="128"/>
    </location>
</feature>
<feature type="transmembrane region" description="Helical" evidence="13">
    <location>
        <begin position="134"/>
        <end position="156"/>
    </location>
</feature>
<feature type="transmembrane region" description="Helical" evidence="13">
    <location>
        <begin position="209"/>
        <end position="226"/>
    </location>
</feature>
<keyword evidence="4" id="KW-0150">Chloroplast</keyword>
<dbReference type="PANTHER" id="PTHR43009">
    <property type="entry name" value="HOMOGENTISATE SOLANESYLTRANSFERASE, CHLOROPLASTIC"/>
    <property type="match status" value="1"/>
</dbReference>
<dbReference type="CDD" id="cd13960">
    <property type="entry name" value="PT_UbiA_HPT1"/>
    <property type="match status" value="1"/>
</dbReference>
<evidence type="ECO:0000256" key="12">
    <source>
        <dbReference type="SAM" id="MobiDB-lite"/>
    </source>
</evidence>
<keyword evidence="7 13" id="KW-0812">Transmembrane</keyword>
<evidence type="ECO:0000313" key="15">
    <source>
        <dbReference type="Proteomes" id="UP001418222"/>
    </source>
</evidence>
<evidence type="ECO:0000256" key="6">
    <source>
        <dbReference type="ARBA" id="ARBA00022679"/>
    </source>
</evidence>
<feature type="region of interest" description="Disordered" evidence="12">
    <location>
        <begin position="1"/>
        <end position="30"/>
    </location>
</feature>
<dbReference type="GO" id="GO:0009507">
    <property type="term" value="C:chloroplast"/>
    <property type="evidence" value="ECO:0007669"/>
    <property type="project" value="UniProtKB-SubCell"/>
</dbReference>
<evidence type="ECO:0000256" key="7">
    <source>
        <dbReference type="ARBA" id="ARBA00022692"/>
    </source>
</evidence>
<evidence type="ECO:0000256" key="3">
    <source>
        <dbReference type="ARBA" id="ARBA00005985"/>
    </source>
</evidence>
<evidence type="ECO:0000256" key="1">
    <source>
        <dbReference type="ARBA" id="ARBA00004141"/>
    </source>
</evidence>
<dbReference type="GO" id="GO:0004659">
    <property type="term" value="F:prenyltransferase activity"/>
    <property type="evidence" value="ECO:0007669"/>
    <property type="project" value="InterPro"/>
</dbReference>
<feature type="compositionally biased region" description="Polar residues" evidence="12">
    <location>
        <begin position="11"/>
        <end position="30"/>
    </location>
</feature>
<evidence type="ECO:0000256" key="2">
    <source>
        <dbReference type="ARBA" id="ARBA00004229"/>
    </source>
</evidence>
<dbReference type="InterPro" id="IPR000537">
    <property type="entry name" value="UbiA_prenyltransferase"/>
</dbReference>
<comment type="subcellular location">
    <subcellularLocation>
        <location evidence="1">Membrane</location>
        <topology evidence="1">Multi-pass membrane protein</topology>
    </subcellularLocation>
    <subcellularLocation>
        <location evidence="2">Plastid</location>
        <location evidence="2">Chloroplast</location>
    </subcellularLocation>
</comment>
<dbReference type="PANTHER" id="PTHR43009:SF6">
    <property type="entry name" value="HOMOGENTISATE PHYTYLTRANSFERASE 1, CHLOROPLASTIC"/>
    <property type="match status" value="1"/>
</dbReference>
<comment type="pathway">
    <text evidence="11">Cofactor biosynthesis; tocopherol biosynthesis.</text>
</comment>
<dbReference type="Gene3D" id="1.10.357.140">
    <property type="entry name" value="UbiA prenyltransferase"/>
    <property type="match status" value="1"/>
</dbReference>
<evidence type="ECO:0000256" key="13">
    <source>
        <dbReference type="SAM" id="Phobius"/>
    </source>
</evidence>
<protein>
    <submittedName>
        <fullName evidence="14">Uncharacterized protein</fullName>
    </submittedName>
</protein>
<feature type="transmembrane region" description="Helical" evidence="13">
    <location>
        <begin position="344"/>
        <end position="361"/>
    </location>
</feature>
<feature type="transmembrane region" description="Helical" evidence="13">
    <location>
        <begin position="238"/>
        <end position="259"/>
    </location>
</feature>
<evidence type="ECO:0000256" key="8">
    <source>
        <dbReference type="ARBA" id="ARBA00022946"/>
    </source>
</evidence>
<feature type="transmembrane region" description="Helical" evidence="13">
    <location>
        <begin position="271"/>
        <end position="292"/>
    </location>
</feature>
<keyword evidence="6" id="KW-0808">Transferase</keyword>
<dbReference type="Pfam" id="PF01040">
    <property type="entry name" value="UbiA"/>
    <property type="match status" value="1"/>
</dbReference>
<evidence type="ECO:0000256" key="5">
    <source>
        <dbReference type="ARBA" id="ARBA00022640"/>
    </source>
</evidence>
<dbReference type="AlphaFoldDB" id="A0AAP0FWC1"/>
<keyword evidence="15" id="KW-1185">Reference proteome</keyword>
<evidence type="ECO:0000256" key="4">
    <source>
        <dbReference type="ARBA" id="ARBA00022528"/>
    </source>
</evidence>
<evidence type="ECO:0000256" key="9">
    <source>
        <dbReference type="ARBA" id="ARBA00022989"/>
    </source>
</evidence>
<keyword evidence="9 13" id="KW-1133">Transmembrane helix</keyword>
<evidence type="ECO:0000313" key="14">
    <source>
        <dbReference type="EMBL" id="KAK8919319.1"/>
    </source>
</evidence>
<dbReference type="InterPro" id="IPR044502">
    <property type="entry name" value="AtHST-like"/>
</dbReference>
<dbReference type="InterPro" id="IPR044878">
    <property type="entry name" value="UbiA_sf"/>
</dbReference>
<keyword evidence="5" id="KW-0934">Plastid</keyword>
<feature type="transmembrane region" description="Helical" evidence="13">
    <location>
        <begin position="177"/>
        <end position="203"/>
    </location>
</feature>
<reference evidence="14 15" key="1">
    <citation type="journal article" date="2022" name="Nat. Plants">
        <title>Genomes of leafy and leafless Platanthera orchids illuminate the evolution of mycoheterotrophy.</title>
        <authorList>
            <person name="Li M.H."/>
            <person name="Liu K.W."/>
            <person name="Li Z."/>
            <person name="Lu H.C."/>
            <person name="Ye Q.L."/>
            <person name="Zhang D."/>
            <person name="Wang J.Y."/>
            <person name="Li Y.F."/>
            <person name="Zhong Z.M."/>
            <person name="Liu X."/>
            <person name="Yu X."/>
            <person name="Liu D.K."/>
            <person name="Tu X.D."/>
            <person name="Liu B."/>
            <person name="Hao Y."/>
            <person name="Liao X.Y."/>
            <person name="Jiang Y.T."/>
            <person name="Sun W.H."/>
            <person name="Chen J."/>
            <person name="Chen Y.Q."/>
            <person name="Ai Y."/>
            <person name="Zhai J.W."/>
            <person name="Wu S.S."/>
            <person name="Zhou Z."/>
            <person name="Hsiao Y.Y."/>
            <person name="Wu W.L."/>
            <person name="Chen Y.Y."/>
            <person name="Lin Y.F."/>
            <person name="Hsu J.L."/>
            <person name="Li C.Y."/>
            <person name="Wang Z.W."/>
            <person name="Zhao X."/>
            <person name="Zhong W.Y."/>
            <person name="Ma X.K."/>
            <person name="Ma L."/>
            <person name="Huang J."/>
            <person name="Chen G.Z."/>
            <person name="Huang M.Z."/>
            <person name="Huang L."/>
            <person name="Peng D.H."/>
            <person name="Luo Y.B."/>
            <person name="Zou S.Q."/>
            <person name="Chen S.P."/>
            <person name="Lan S."/>
            <person name="Tsai W.C."/>
            <person name="Van de Peer Y."/>
            <person name="Liu Z.J."/>
        </authorList>
    </citation>
    <scope>NUCLEOTIDE SEQUENCE [LARGE SCALE GENOMIC DNA]</scope>
    <source>
        <strain evidence="14">Lor287</strain>
    </source>
</reference>
<keyword evidence="8" id="KW-0809">Transit peptide</keyword>
<organism evidence="14 15">
    <name type="scientific">Platanthera zijinensis</name>
    <dbReference type="NCBI Taxonomy" id="2320716"/>
    <lineage>
        <taxon>Eukaryota</taxon>
        <taxon>Viridiplantae</taxon>
        <taxon>Streptophyta</taxon>
        <taxon>Embryophyta</taxon>
        <taxon>Tracheophyta</taxon>
        <taxon>Spermatophyta</taxon>
        <taxon>Magnoliopsida</taxon>
        <taxon>Liliopsida</taxon>
        <taxon>Asparagales</taxon>
        <taxon>Orchidaceae</taxon>
        <taxon>Orchidoideae</taxon>
        <taxon>Orchideae</taxon>
        <taxon>Orchidinae</taxon>
        <taxon>Platanthera</taxon>
    </lineage>
</organism>
<proteinExistence type="inferred from homology"/>
<evidence type="ECO:0000256" key="10">
    <source>
        <dbReference type="ARBA" id="ARBA00023136"/>
    </source>
</evidence>
<comment type="similarity">
    <text evidence="3">Belongs to the UbiA prenyltransferase family.</text>
</comment>
<feature type="transmembrane region" description="Helical" evidence="13">
    <location>
        <begin position="318"/>
        <end position="338"/>
    </location>
</feature>
<dbReference type="EMBL" id="JBBWWQ010000019">
    <property type="protein sequence ID" value="KAK8919319.1"/>
    <property type="molecule type" value="Genomic_DNA"/>
</dbReference>
<accession>A0AAP0FWC1</accession>
<gene>
    <name evidence="14" type="ORF">KSP39_PZI021350</name>
</gene>
<evidence type="ECO:0000256" key="11">
    <source>
        <dbReference type="ARBA" id="ARBA00024015"/>
    </source>
</evidence>
<comment type="caution">
    <text evidence="14">The sequence shown here is derived from an EMBL/GenBank/DDBJ whole genome shotgun (WGS) entry which is preliminary data.</text>
</comment>
<name>A0AAP0FWC1_9ASPA</name>